<protein>
    <recommendedName>
        <fullName evidence="2">Complex 1 LYR protein domain-containing protein</fullName>
    </recommendedName>
</protein>
<evidence type="ECO:0000256" key="1">
    <source>
        <dbReference type="ARBA" id="ARBA00009508"/>
    </source>
</evidence>
<evidence type="ECO:0000259" key="2">
    <source>
        <dbReference type="Pfam" id="PF05347"/>
    </source>
</evidence>
<dbReference type="Pfam" id="PF05347">
    <property type="entry name" value="Complex1_LYR"/>
    <property type="match status" value="1"/>
</dbReference>
<dbReference type="EMBL" id="JADNYJ010000024">
    <property type="protein sequence ID" value="KAF8905024.1"/>
    <property type="molecule type" value="Genomic_DNA"/>
</dbReference>
<dbReference type="PANTHER" id="PTHR21024:SF0">
    <property type="entry name" value="ELECTRON TRANSFER FLAVOPROTEIN REGULATORY FACTOR 1"/>
    <property type="match status" value="1"/>
</dbReference>
<organism evidence="3 4">
    <name type="scientific">Gymnopilus junonius</name>
    <name type="common">Spectacular rustgill mushroom</name>
    <name type="synonym">Gymnopilus spectabilis subsp. junonius</name>
    <dbReference type="NCBI Taxonomy" id="109634"/>
    <lineage>
        <taxon>Eukaryota</taxon>
        <taxon>Fungi</taxon>
        <taxon>Dikarya</taxon>
        <taxon>Basidiomycota</taxon>
        <taxon>Agaricomycotina</taxon>
        <taxon>Agaricomycetes</taxon>
        <taxon>Agaricomycetidae</taxon>
        <taxon>Agaricales</taxon>
        <taxon>Agaricineae</taxon>
        <taxon>Hymenogastraceae</taxon>
        <taxon>Gymnopilus</taxon>
    </lineage>
</organism>
<evidence type="ECO:0000313" key="3">
    <source>
        <dbReference type="EMBL" id="KAF8905024.1"/>
    </source>
</evidence>
<dbReference type="Proteomes" id="UP000724874">
    <property type="component" value="Unassembled WGS sequence"/>
</dbReference>
<dbReference type="InterPro" id="IPR045296">
    <property type="entry name" value="Complex1_LYR_ETFRF1_LYRM5"/>
</dbReference>
<dbReference type="GO" id="GO:0022904">
    <property type="term" value="P:respiratory electron transport chain"/>
    <property type="evidence" value="ECO:0007669"/>
    <property type="project" value="TreeGrafter"/>
</dbReference>
<dbReference type="InterPro" id="IPR008011">
    <property type="entry name" value="Complex1_LYR_dom"/>
</dbReference>
<comment type="similarity">
    <text evidence="1">Belongs to the complex I LYR family.</text>
</comment>
<reference evidence="3" key="1">
    <citation type="submission" date="2020-11" db="EMBL/GenBank/DDBJ databases">
        <authorList>
            <consortium name="DOE Joint Genome Institute"/>
            <person name="Ahrendt S."/>
            <person name="Riley R."/>
            <person name="Andreopoulos W."/>
            <person name="LaButti K."/>
            <person name="Pangilinan J."/>
            <person name="Ruiz-duenas F.J."/>
            <person name="Barrasa J.M."/>
            <person name="Sanchez-Garcia M."/>
            <person name="Camarero S."/>
            <person name="Miyauchi S."/>
            <person name="Serrano A."/>
            <person name="Linde D."/>
            <person name="Babiker R."/>
            <person name="Drula E."/>
            <person name="Ayuso-Fernandez I."/>
            <person name="Pacheco R."/>
            <person name="Padilla G."/>
            <person name="Ferreira P."/>
            <person name="Barriuso J."/>
            <person name="Kellner H."/>
            <person name="Castanera R."/>
            <person name="Alfaro M."/>
            <person name="Ramirez L."/>
            <person name="Pisabarro A.G."/>
            <person name="Kuo A."/>
            <person name="Tritt A."/>
            <person name="Lipzen A."/>
            <person name="He G."/>
            <person name="Yan M."/>
            <person name="Ng V."/>
            <person name="Cullen D."/>
            <person name="Martin F."/>
            <person name="Rosso M.-N."/>
            <person name="Henrissat B."/>
            <person name="Hibbett D."/>
            <person name="Martinez A.T."/>
            <person name="Grigoriev I.V."/>
        </authorList>
    </citation>
    <scope>NUCLEOTIDE SEQUENCE</scope>
    <source>
        <strain evidence="3">AH 44721</strain>
    </source>
</reference>
<dbReference type="InterPro" id="IPR052000">
    <property type="entry name" value="ETFRF1"/>
</dbReference>
<sequence length="89" mass="10643">MASNSTRLRALALYKELHRLGRDYPDPSYDFHGRMRGLFEKNRHLTDKDEIENALKLGEYIKKETLALYSLRKYRHLKRMYPDSLSDPQ</sequence>
<dbReference type="AlphaFoldDB" id="A0A9P5NQ94"/>
<keyword evidence="4" id="KW-1185">Reference proteome</keyword>
<feature type="domain" description="Complex 1 LYR protein" evidence="2">
    <location>
        <begin position="9"/>
        <end position="59"/>
    </location>
</feature>
<accession>A0A9P5NQ94</accession>
<name>A0A9P5NQ94_GYMJU</name>
<dbReference type="GO" id="GO:0090324">
    <property type="term" value="P:negative regulation of oxidative phosphorylation"/>
    <property type="evidence" value="ECO:0007669"/>
    <property type="project" value="InterPro"/>
</dbReference>
<comment type="caution">
    <text evidence="3">The sequence shown here is derived from an EMBL/GenBank/DDBJ whole genome shotgun (WGS) entry which is preliminary data.</text>
</comment>
<dbReference type="PANTHER" id="PTHR21024">
    <property type="entry name" value="GROWTH HORMONE-INDUCIBLE SOLUBLE PROTEIN-RELATED"/>
    <property type="match status" value="1"/>
</dbReference>
<proteinExistence type="inferred from homology"/>
<gene>
    <name evidence="3" type="ORF">CPB84DRAFT_1772204</name>
</gene>
<dbReference type="OrthoDB" id="10258445at2759"/>
<evidence type="ECO:0000313" key="4">
    <source>
        <dbReference type="Proteomes" id="UP000724874"/>
    </source>
</evidence>
<dbReference type="CDD" id="cd20265">
    <property type="entry name" value="Complex1_LYR_ETFRF1_LYRM5"/>
    <property type="match status" value="1"/>
</dbReference>
<dbReference type="GO" id="GO:0005739">
    <property type="term" value="C:mitochondrion"/>
    <property type="evidence" value="ECO:0007669"/>
    <property type="project" value="TreeGrafter"/>
</dbReference>